<sequence length="48" mass="5530">NDFDNRSPSPQSANVIINEEFVQRPHDNKYASTILILVINPTLYLFPK</sequence>
<dbReference type="Proteomes" id="UP000789920">
    <property type="component" value="Unassembled WGS sequence"/>
</dbReference>
<accession>A0ACA9R548</accession>
<dbReference type="EMBL" id="CAJVQC010043124">
    <property type="protein sequence ID" value="CAG8776808.1"/>
    <property type="molecule type" value="Genomic_DNA"/>
</dbReference>
<protein>
    <submittedName>
        <fullName evidence="1">29008_t:CDS:1</fullName>
    </submittedName>
</protein>
<evidence type="ECO:0000313" key="2">
    <source>
        <dbReference type="Proteomes" id="UP000789920"/>
    </source>
</evidence>
<comment type="caution">
    <text evidence="1">The sequence shown here is derived from an EMBL/GenBank/DDBJ whole genome shotgun (WGS) entry which is preliminary data.</text>
</comment>
<name>A0ACA9R548_9GLOM</name>
<keyword evidence="2" id="KW-1185">Reference proteome</keyword>
<feature type="non-terminal residue" evidence="1">
    <location>
        <position position="48"/>
    </location>
</feature>
<organism evidence="1 2">
    <name type="scientific">Racocetra persica</name>
    <dbReference type="NCBI Taxonomy" id="160502"/>
    <lineage>
        <taxon>Eukaryota</taxon>
        <taxon>Fungi</taxon>
        <taxon>Fungi incertae sedis</taxon>
        <taxon>Mucoromycota</taxon>
        <taxon>Glomeromycotina</taxon>
        <taxon>Glomeromycetes</taxon>
        <taxon>Diversisporales</taxon>
        <taxon>Gigasporaceae</taxon>
        <taxon>Racocetra</taxon>
    </lineage>
</organism>
<gene>
    <name evidence="1" type="ORF">RPERSI_LOCUS17046</name>
</gene>
<evidence type="ECO:0000313" key="1">
    <source>
        <dbReference type="EMBL" id="CAG8776808.1"/>
    </source>
</evidence>
<proteinExistence type="predicted"/>
<feature type="non-terminal residue" evidence="1">
    <location>
        <position position="1"/>
    </location>
</feature>
<reference evidence="1" key="1">
    <citation type="submission" date="2021-06" db="EMBL/GenBank/DDBJ databases">
        <authorList>
            <person name="Kallberg Y."/>
            <person name="Tangrot J."/>
            <person name="Rosling A."/>
        </authorList>
    </citation>
    <scope>NUCLEOTIDE SEQUENCE</scope>
    <source>
        <strain evidence="1">MA461A</strain>
    </source>
</reference>